<dbReference type="InterPro" id="IPR003142">
    <property type="entry name" value="BPL_C"/>
</dbReference>
<evidence type="ECO:0000256" key="4">
    <source>
        <dbReference type="ARBA" id="ARBA00047846"/>
    </source>
</evidence>
<dbReference type="InterPro" id="IPR004143">
    <property type="entry name" value="BPL_LPL_catalytic"/>
</dbReference>
<reference evidence="6 7" key="1">
    <citation type="submission" date="2020-06" db="EMBL/GenBank/DDBJ databases">
        <authorList>
            <person name="Kim S.-J."/>
            <person name="Park S.-J."/>
        </authorList>
    </citation>
    <scope>NUCLEOTIDE SEQUENCE [LARGE SCALE GENOMIC DNA]</scope>
    <source>
        <strain evidence="6 7">SW-151</strain>
    </source>
</reference>
<keyword evidence="7" id="KW-1185">Reference proteome</keyword>
<dbReference type="NCBIfam" id="TIGR00121">
    <property type="entry name" value="birA_ligase"/>
    <property type="match status" value="1"/>
</dbReference>
<feature type="domain" description="BPL/LPL catalytic" evidence="5">
    <location>
        <begin position="20"/>
        <end position="198"/>
    </location>
</feature>
<evidence type="ECO:0000256" key="3">
    <source>
        <dbReference type="ARBA" id="ARBA00024227"/>
    </source>
</evidence>
<evidence type="ECO:0000259" key="5">
    <source>
        <dbReference type="PROSITE" id="PS51733"/>
    </source>
</evidence>
<dbReference type="Pfam" id="PF02237">
    <property type="entry name" value="BPL_C"/>
    <property type="match status" value="1"/>
</dbReference>
<evidence type="ECO:0000256" key="1">
    <source>
        <dbReference type="ARBA" id="ARBA00022598"/>
    </source>
</evidence>
<comment type="caution">
    <text evidence="6">The sequence shown here is derived from an EMBL/GenBank/DDBJ whole genome shotgun (WGS) entry which is preliminary data.</text>
</comment>
<dbReference type="CDD" id="cd16442">
    <property type="entry name" value="BPL"/>
    <property type="match status" value="1"/>
</dbReference>
<dbReference type="EC" id="6.3.4.15" evidence="3"/>
<dbReference type="InterPro" id="IPR004408">
    <property type="entry name" value="Biotin_CoA_COase_ligase"/>
</dbReference>
<dbReference type="Gene3D" id="2.30.30.100">
    <property type="match status" value="1"/>
</dbReference>
<organism evidence="6 7">
    <name type="scientific">Parasphingorhabdus flavimaris</name>
    <dbReference type="NCBI Taxonomy" id="266812"/>
    <lineage>
        <taxon>Bacteria</taxon>
        <taxon>Pseudomonadati</taxon>
        <taxon>Pseudomonadota</taxon>
        <taxon>Alphaproteobacteria</taxon>
        <taxon>Sphingomonadales</taxon>
        <taxon>Sphingomonadaceae</taxon>
        <taxon>Parasphingorhabdus</taxon>
    </lineage>
</organism>
<keyword evidence="1 6" id="KW-0436">Ligase</keyword>
<dbReference type="Gene3D" id="3.30.930.10">
    <property type="entry name" value="Bira Bifunctional Protein, Domain 2"/>
    <property type="match status" value="1"/>
</dbReference>
<accession>A0ABX2N1D2</accession>
<dbReference type="Proteomes" id="UP000652427">
    <property type="component" value="Unassembled WGS sequence"/>
</dbReference>
<dbReference type="PANTHER" id="PTHR12835">
    <property type="entry name" value="BIOTIN PROTEIN LIGASE"/>
    <property type="match status" value="1"/>
</dbReference>
<sequence length="263" mass="27809">MVRFTAGLSGDTLHGAGRRCSRGVAFLTIRIETIAETASTNADLKALAGQGAAVEGYWLRAETQSGGIGRLGRKWESPRANLYCSTVVDIRSGDPSPSSLSFVAGLAVYSVIRSCLPGTEMILKWPNDILVSQSKVCGILLERVKDQVVVGIGVNVAVTPEVEGRILTSLAAEGANIDAAGFLERLSVSFADFVRDWRDNGISHILSEWQKLAHPLGSTITTSDESGEKTTGEYAGLTADGALCLRKADGTLIEIRAGDISIG</sequence>
<dbReference type="SUPFAM" id="SSF55681">
    <property type="entry name" value="Class II aaRS and biotin synthetases"/>
    <property type="match status" value="1"/>
</dbReference>
<evidence type="ECO:0000313" key="7">
    <source>
        <dbReference type="Proteomes" id="UP000652427"/>
    </source>
</evidence>
<dbReference type="InterPro" id="IPR045864">
    <property type="entry name" value="aa-tRNA-synth_II/BPL/LPL"/>
</dbReference>
<protein>
    <recommendedName>
        <fullName evidence="3">biotin--[biotin carboxyl-carrier protein] ligase</fullName>
        <ecNumber evidence="3">6.3.4.15</ecNumber>
    </recommendedName>
</protein>
<dbReference type="EMBL" id="JABWMH010000002">
    <property type="protein sequence ID" value="NVD27525.1"/>
    <property type="molecule type" value="Genomic_DNA"/>
</dbReference>
<evidence type="ECO:0000313" key="6">
    <source>
        <dbReference type="EMBL" id="NVD27525.1"/>
    </source>
</evidence>
<comment type="catalytic activity">
    <reaction evidence="4">
        <text>biotin + L-lysyl-[protein] + ATP = N(6)-biotinyl-L-lysyl-[protein] + AMP + diphosphate + H(+)</text>
        <dbReference type="Rhea" id="RHEA:11756"/>
        <dbReference type="Rhea" id="RHEA-COMP:9752"/>
        <dbReference type="Rhea" id="RHEA-COMP:10505"/>
        <dbReference type="ChEBI" id="CHEBI:15378"/>
        <dbReference type="ChEBI" id="CHEBI:29969"/>
        <dbReference type="ChEBI" id="CHEBI:30616"/>
        <dbReference type="ChEBI" id="CHEBI:33019"/>
        <dbReference type="ChEBI" id="CHEBI:57586"/>
        <dbReference type="ChEBI" id="CHEBI:83144"/>
        <dbReference type="ChEBI" id="CHEBI:456215"/>
        <dbReference type="EC" id="6.3.4.15"/>
    </reaction>
</comment>
<gene>
    <name evidence="6" type="ORF">HUO14_06365</name>
</gene>
<dbReference type="GO" id="GO:0004077">
    <property type="term" value="F:biotin--[biotin carboxyl-carrier protein] ligase activity"/>
    <property type="evidence" value="ECO:0007669"/>
    <property type="project" value="UniProtKB-EC"/>
</dbReference>
<keyword evidence="2" id="KW-0092">Biotin</keyword>
<evidence type="ECO:0000256" key="2">
    <source>
        <dbReference type="ARBA" id="ARBA00023267"/>
    </source>
</evidence>
<dbReference type="PANTHER" id="PTHR12835:SF5">
    <property type="entry name" value="BIOTIN--PROTEIN LIGASE"/>
    <property type="match status" value="1"/>
</dbReference>
<dbReference type="Pfam" id="PF03099">
    <property type="entry name" value="BPL_LplA_LipB"/>
    <property type="match status" value="1"/>
</dbReference>
<proteinExistence type="predicted"/>
<name>A0ABX2N1D2_9SPHN</name>
<dbReference type="PROSITE" id="PS51733">
    <property type="entry name" value="BPL_LPL_CATALYTIC"/>
    <property type="match status" value="1"/>
</dbReference>